<gene>
    <name evidence="3" type="ORF">ACBT_2198</name>
</gene>
<organism evidence="3 4">
    <name type="scientific">Aliarcobacter cibarius</name>
    <dbReference type="NCBI Taxonomy" id="255507"/>
    <lineage>
        <taxon>Bacteria</taxon>
        <taxon>Pseudomonadati</taxon>
        <taxon>Campylobacterota</taxon>
        <taxon>Epsilonproteobacteria</taxon>
        <taxon>Campylobacterales</taxon>
        <taxon>Arcobacteraceae</taxon>
        <taxon>Aliarcobacter</taxon>
    </lineage>
</organism>
<dbReference type="GO" id="GO:0003677">
    <property type="term" value="F:DNA binding"/>
    <property type="evidence" value="ECO:0007669"/>
    <property type="project" value="InterPro"/>
</dbReference>
<feature type="domain" description="Transposase IS116/IS110/IS902 C-terminal" evidence="2">
    <location>
        <begin position="269"/>
        <end position="354"/>
    </location>
</feature>
<dbReference type="Pfam" id="PF01548">
    <property type="entry name" value="DEDD_Tnp_IS110"/>
    <property type="match status" value="1"/>
</dbReference>
<feature type="domain" description="Transposase IS110-like N-terminal" evidence="1">
    <location>
        <begin position="6"/>
        <end position="161"/>
    </location>
</feature>
<protein>
    <submittedName>
        <fullName evidence="3">Transposase, IS110 family</fullName>
    </submittedName>
</protein>
<dbReference type="InterPro" id="IPR002525">
    <property type="entry name" value="Transp_IS110-like_N"/>
</dbReference>
<dbReference type="Proteomes" id="UP000509513">
    <property type="component" value="Chromosome"/>
</dbReference>
<accession>A0A7L5JSN1</accession>
<dbReference type="GO" id="GO:0004803">
    <property type="term" value="F:transposase activity"/>
    <property type="evidence" value="ECO:0007669"/>
    <property type="project" value="InterPro"/>
</dbReference>
<proteinExistence type="predicted"/>
<dbReference type="RefSeq" id="WP_024774506.1">
    <property type="nucleotide sequence ID" value="NZ_CP054051.1"/>
</dbReference>
<dbReference type="AlphaFoldDB" id="A0A7L5JSN1"/>
<evidence type="ECO:0000313" key="4">
    <source>
        <dbReference type="Proteomes" id="UP000509513"/>
    </source>
</evidence>
<dbReference type="Pfam" id="PF02371">
    <property type="entry name" value="Transposase_20"/>
    <property type="match status" value="1"/>
</dbReference>
<evidence type="ECO:0000259" key="1">
    <source>
        <dbReference type="Pfam" id="PF01548"/>
    </source>
</evidence>
<dbReference type="KEGG" id="acib:ACBT_2198"/>
<dbReference type="PANTHER" id="PTHR33055:SF15">
    <property type="entry name" value="TRANSPOSASE-RELATED"/>
    <property type="match status" value="1"/>
</dbReference>
<sequence length="398" mass="45160">MYQYFLGIDISKDSFDFCFIDSNEKLLDKNHYLMSYEDFTNLGDILSSFSKDEILICIEATGIYHLNLLSFLLELNFNVCVINPLFVNAFTKSITIRKTKTDSKDAYTISLFAKRNSSTLRLSKLSDLETIKPIIREKEKLTNQISAIKTDIKALVNQLFPEFLKNTNIFSKSSLNLLLQAPSKQAIRNLKEKKIASLLNKDNQRGAKAKISANDILLLAQNSIGINNPSLEKILISKIKQLEFLQIQLDEYIKIIEEFVDEHHNDDIEILTSIAGVGKDSASSFLAEIGNIKNFESPKQIIAFAGTDPAIYQSGSSVNIRGSISKRGNSHLRRTIWHMARAATVWNETLKSYYDKKRNEGKTFKQSVIAVANKLIRIIFKMLKNNTKFESNHTNLAI</sequence>
<dbReference type="InterPro" id="IPR003346">
    <property type="entry name" value="Transposase_20"/>
</dbReference>
<dbReference type="GO" id="GO:0006313">
    <property type="term" value="P:DNA transposition"/>
    <property type="evidence" value="ECO:0007669"/>
    <property type="project" value="InterPro"/>
</dbReference>
<evidence type="ECO:0000313" key="3">
    <source>
        <dbReference type="EMBL" id="QKJ28080.1"/>
    </source>
</evidence>
<evidence type="ECO:0000259" key="2">
    <source>
        <dbReference type="Pfam" id="PF02371"/>
    </source>
</evidence>
<reference evidence="3 4" key="1">
    <citation type="submission" date="2020-05" db="EMBL/GenBank/DDBJ databases">
        <title>Complete genome sequencing of Campylobacter and Arcobacter type strains.</title>
        <authorList>
            <person name="Miller W.G."/>
            <person name="Yee E."/>
        </authorList>
    </citation>
    <scope>NUCLEOTIDE SEQUENCE [LARGE SCALE GENOMIC DNA]</scope>
    <source>
        <strain evidence="3 4">LMG 21996</strain>
    </source>
</reference>
<dbReference type="NCBIfam" id="NF033542">
    <property type="entry name" value="transpos_IS110"/>
    <property type="match status" value="1"/>
</dbReference>
<dbReference type="PANTHER" id="PTHR33055">
    <property type="entry name" value="TRANSPOSASE FOR INSERTION SEQUENCE ELEMENT IS1111A"/>
    <property type="match status" value="1"/>
</dbReference>
<dbReference type="EMBL" id="CP054051">
    <property type="protein sequence ID" value="QKJ28080.1"/>
    <property type="molecule type" value="Genomic_DNA"/>
</dbReference>
<dbReference type="InterPro" id="IPR047650">
    <property type="entry name" value="Transpos_IS110"/>
</dbReference>
<name>A0A7L5JSN1_9BACT</name>